<dbReference type="AlphaFoldDB" id="A0A0V0QC13"/>
<comment type="caution">
    <text evidence="6">The sequence shown here is derived from an EMBL/GenBank/DDBJ whole genome shotgun (WGS) entry which is preliminary data.</text>
</comment>
<dbReference type="SUPFAM" id="SSF50985">
    <property type="entry name" value="RCC1/BLIP-II"/>
    <property type="match status" value="1"/>
</dbReference>
<dbReference type="Proteomes" id="UP000054937">
    <property type="component" value="Unassembled WGS sequence"/>
</dbReference>
<sequence>MIDQTQKKGQFGEIFLTNDDLDGGIEQLKHFRGKLVNSACGGFKKLFIIEDSQNEGIVSTLHAPQNDQYQYTYTDQDPQTYKPLDQIFQEFNGNGNIRKIVCGIQHTVILTEDKKVFTYGVGEYGSLGHGGVLFQEIPRQILKFQDKKIVQIACGEYHTLALSEINDLYAWGRGFEGQLGIDQTTASCPKLINSFFQKQVYEPSEDLNNKNDLGKTYEQKIGIKKIACGSNHSMALNTDGELYIWGEAKLGQCGTGKKPMLPKPVKVDFNPDHTEVMNQNKVKINPLSTQPQGKYNIIEISGGFGHTAIVTENGELYTWGFNIKGQLGLGDRKTRYYPVKCQIDLLGNQLPSFKSVSCGYNTTFAVDENGKLWSFGGGNLGQRNNTITDLPKMISENTQNRRFTEICATQNAAVFFAPMRIMSVRPNYGPSSGKTLITLIGTGFANTNKQKLKFVFGEHSLEVPLNYDPQTESFNCQTPRFEDASDVKIEWPISCELYVTLDGNSYQQCEQNYLIYSSRISVSSIEPKCAKISGGTKMNLAISIDELTASYLKQLIVGFQKKPAKSKDASTIIDAQSKEDKTVNPMDISLNDPELEKDNMISVYGEYSDGQITCTIPKLDDFKGQSGNQNLLYVIDVSLNGQQFTGQPNSFRFYDIQIKKVFPNKVPFEGGATVTVQGEGLFDNVNKKMIFETEFGTRLIDLVWEKQTKSFTFIAPPISWLVGGQEPTEEMIQQIAQKGVDVKISLNQVEWIDVGKFYYINPQIEGFKPYKMAKDLNQEQQQQKLTQTEPLQDPFEGLGPGDDKKRNEIQKQLDEEIHEINNLFKKAGDYLLIVGQNFIQDTDEIQVQYLYGNNITTGKAYYKNDQQIAIQIPEIEGVPLGIEEIQIELSFNGQQFTDCKKSFRYLAFDKYMTQQEKDKFENEQLKQLKAPPKKKK</sequence>
<evidence type="ECO:0000313" key="7">
    <source>
        <dbReference type="Proteomes" id="UP000054937"/>
    </source>
</evidence>
<dbReference type="OMA" id="NIGFQPR"/>
<reference evidence="6 7" key="1">
    <citation type="journal article" date="2015" name="Sci. Rep.">
        <title>Genome of the facultative scuticociliatosis pathogen Pseudocohnilembus persalinus provides insight into its virulence through horizontal gene transfer.</title>
        <authorList>
            <person name="Xiong J."/>
            <person name="Wang G."/>
            <person name="Cheng J."/>
            <person name="Tian M."/>
            <person name="Pan X."/>
            <person name="Warren A."/>
            <person name="Jiang C."/>
            <person name="Yuan D."/>
            <person name="Miao W."/>
        </authorList>
    </citation>
    <scope>NUCLEOTIDE SEQUENCE [LARGE SCALE GENOMIC DNA]</scope>
    <source>
        <strain evidence="6">36N120E</strain>
    </source>
</reference>
<proteinExistence type="predicted"/>
<evidence type="ECO:0000256" key="2">
    <source>
        <dbReference type="PROSITE-ProRule" id="PRU00235"/>
    </source>
</evidence>
<feature type="domain" description="RCC1-like" evidence="5">
    <location>
        <begin position="28"/>
        <end position="411"/>
    </location>
</feature>
<evidence type="ECO:0000259" key="4">
    <source>
        <dbReference type="Pfam" id="PF01833"/>
    </source>
</evidence>
<feature type="repeat" description="RCC1" evidence="2">
    <location>
        <begin position="114"/>
        <end position="165"/>
    </location>
</feature>
<dbReference type="InterPro" id="IPR000408">
    <property type="entry name" value="Reg_chr_condens"/>
</dbReference>
<accession>A0A0V0QC13</accession>
<dbReference type="InterPro" id="IPR013783">
    <property type="entry name" value="Ig-like_fold"/>
</dbReference>
<dbReference type="EMBL" id="LDAU01000207">
    <property type="protein sequence ID" value="KRW99588.1"/>
    <property type="molecule type" value="Genomic_DNA"/>
</dbReference>
<dbReference type="InterPro" id="IPR002909">
    <property type="entry name" value="IPT_dom"/>
</dbReference>
<feature type="repeat" description="RCC1" evidence="2">
    <location>
        <begin position="314"/>
        <end position="369"/>
    </location>
</feature>
<keyword evidence="7" id="KW-1185">Reference proteome</keyword>
<dbReference type="InterPro" id="IPR009091">
    <property type="entry name" value="RCC1/BLIP-II"/>
</dbReference>
<dbReference type="InParanoid" id="A0A0V0QC13"/>
<dbReference type="PROSITE" id="PS50012">
    <property type="entry name" value="RCC1_3"/>
    <property type="match status" value="4"/>
</dbReference>
<evidence type="ECO:0000256" key="1">
    <source>
        <dbReference type="ARBA" id="ARBA00022737"/>
    </source>
</evidence>
<dbReference type="PANTHER" id="PTHR22870:SF408">
    <property type="entry name" value="OS09G0560450 PROTEIN"/>
    <property type="match status" value="1"/>
</dbReference>
<dbReference type="InterPro" id="IPR058923">
    <property type="entry name" value="RCC1-like_dom"/>
</dbReference>
<dbReference type="PROSITE" id="PS00626">
    <property type="entry name" value="RCC1_2"/>
    <property type="match status" value="2"/>
</dbReference>
<feature type="repeat" description="RCC1" evidence="2">
    <location>
        <begin position="240"/>
        <end position="313"/>
    </location>
</feature>
<evidence type="ECO:0000259" key="5">
    <source>
        <dbReference type="Pfam" id="PF25390"/>
    </source>
</evidence>
<organism evidence="6 7">
    <name type="scientific">Pseudocohnilembus persalinus</name>
    <name type="common">Ciliate</name>
    <dbReference type="NCBI Taxonomy" id="266149"/>
    <lineage>
        <taxon>Eukaryota</taxon>
        <taxon>Sar</taxon>
        <taxon>Alveolata</taxon>
        <taxon>Ciliophora</taxon>
        <taxon>Intramacronucleata</taxon>
        <taxon>Oligohymenophorea</taxon>
        <taxon>Scuticociliatia</taxon>
        <taxon>Philasterida</taxon>
        <taxon>Pseudocohnilembidae</taxon>
        <taxon>Pseudocohnilembus</taxon>
    </lineage>
</organism>
<keyword evidence="1" id="KW-0677">Repeat</keyword>
<evidence type="ECO:0000256" key="3">
    <source>
        <dbReference type="SAM" id="MobiDB-lite"/>
    </source>
</evidence>
<protein>
    <submittedName>
        <fullName evidence="6">Regulator of chromosome condensation 1/beta-lactamase-inhibitor protein II</fullName>
    </submittedName>
</protein>
<feature type="domain" description="IPT/TIG" evidence="4">
    <location>
        <begin position="420"/>
        <end position="484"/>
    </location>
</feature>
<dbReference type="PRINTS" id="PR00633">
    <property type="entry name" value="RCCNDNSATION"/>
</dbReference>
<feature type="repeat" description="RCC1" evidence="2">
    <location>
        <begin position="166"/>
        <end position="239"/>
    </location>
</feature>
<dbReference type="PANTHER" id="PTHR22870">
    <property type="entry name" value="REGULATOR OF CHROMOSOME CONDENSATION"/>
    <property type="match status" value="1"/>
</dbReference>
<dbReference type="InterPro" id="IPR051210">
    <property type="entry name" value="Ub_ligase/GEF_domain"/>
</dbReference>
<name>A0A0V0QC13_PSEPJ</name>
<feature type="compositionally biased region" description="Low complexity" evidence="3">
    <location>
        <begin position="778"/>
        <end position="792"/>
    </location>
</feature>
<dbReference type="Gene3D" id="2.60.40.10">
    <property type="entry name" value="Immunoglobulins"/>
    <property type="match status" value="2"/>
</dbReference>
<feature type="region of interest" description="Disordered" evidence="3">
    <location>
        <begin position="778"/>
        <end position="805"/>
    </location>
</feature>
<dbReference type="Pfam" id="PF25390">
    <property type="entry name" value="WD40_RLD"/>
    <property type="match status" value="1"/>
</dbReference>
<dbReference type="Pfam" id="PF01833">
    <property type="entry name" value="TIG"/>
    <property type="match status" value="1"/>
</dbReference>
<evidence type="ECO:0000313" key="6">
    <source>
        <dbReference type="EMBL" id="KRW99588.1"/>
    </source>
</evidence>
<gene>
    <name evidence="6" type="ORF">PPERSA_03763</name>
</gene>
<dbReference type="Gene3D" id="2.130.10.30">
    <property type="entry name" value="Regulator of chromosome condensation 1/beta-lactamase-inhibitor protein II"/>
    <property type="match status" value="2"/>
</dbReference>
<dbReference type="CDD" id="cd00102">
    <property type="entry name" value="IPT"/>
    <property type="match status" value="1"/>
</dbReference>
<dbReference type="OrthoDB" id="10256179at2759"/>